<dbReference type="EMBL" id="MF347636">
    <property type="protein sequence ID" value="ASR77311.1"/>
    <property type="molecule type" value="Genomic_DNA"/>
</dbReference>
<evidence type="ECO:0000313" key="2">
    <source>
        <dbReference type="Proteomes" id="UP000225626"/>
    </source>
</evidence>
<protein>
    <submittedName>
        <fullName evidence="1">Uncharacterized protein</fullName>
    </submittedName>
</protein>
<organism evidence="1 2">
    <name type="scientific">Streptomyces phage NootNoot</name>
    <dbReference type="NCBI Taxonomy" id="2023992"/>
    <lineage>
        <taxon>Viruses</taxon>
        <taxon>Duplodnaviria</taxon>
        <taxon>Heunggongvirae</taxon>
        <taxon>Uroviricota</taxon>
        <taxon>Caudoviricetes</taxon>
        <taxon>Stanwilliamsviridae</taxon>
        <taxon>Boydwoodruffvirinae</taxon>
        <taxon>Samistivirus</taxon>
        <taxon>Samistivirus nootnoot</taxon>
    </lineage>
</organism>
<name>A0A222YYE8_9CAUD</name>
<gene>
    <name evidence="1" type="ORF">SEA_NOOTNOOT_42</name>
</gene>
<evidence type="ECO:0000313" key="1">
    <source>
        <dbReference type="EMBL" id="ASR77311.1"/>
    </source>
</evidence>
<reference evidence="1 2" key="1">
    <citation type="submission" date="2017-06" db="EMBL/GenBank/DDBJ databases">
        <authorList>
            <person name="Meridew S.N."/>
            <person name="Morgan R.E."/>
            <person name="Moussa A.T."/>
            <person name="Shahid S.H."/>
            <person name="Bhuiyan S."/>
            <person name="Nayek S."/>
            <person name="Suri N."/>
            <person name="Kim T."/>
            <person name="Layton S.R."/>
            <person name="Hughes L.E."/>
            <person name="Garlena R.A."/>
            <person name="Russell D.A."/>
            <person name="Pope W.H."/>
            <person name="Jacobs-Sera D."/>
            <person name="Hendrix R.W."/>
            <person name="Hatfull G.F."/>
        </authorList>
    </citation>
    <scope>NUCLEOTIDE SEQUENCE [LARGE SCALE GENOMIC DNA]</scope>
</reference>
<accession>A0A222YYE8</accession>
<dbReference type="OrthoDB" id="16064at10239"/>
<proteinExistence type="predicted"/>
<dbReference type="Proteomes" id="UP000225626">
    <property type="component" value="Segment"/>
</dbReference>
<keyword evidence="2" id="KW-1185">Reference proteome</keyword>
<sequence>MDMKKTNIQTVEEAAYGVYVWEMPDGRWVGDDDGNWLSISAMKGDLKRINELTQAARHYGIMVGKPLFLSGHRKIDDEEFEYQKQRQAFGLIPDENDIPALVSEQIYKEHNDQ</sequence>